<dbReference type="GO" id="GO:0016887">
    <property type="term" value="F:ATP hydrolysis activity"/>
    <property type="evidence" value="ECO:0007669"/>
    <property type="project" value="InterPro"/>
</dbReference>
<dbReference type="GO" id="GO:0140359">
    <property type="term" value="F:ABC-type transporter activity"/>
    <property type="evidence" value="ECO:0007669"/>
    <property type="project" value="InterPro"/>
</dbReference>
<reference evidence="7 8" key="1">
    <citation type="submission" date="2016-05" db="EMBL/GenBank/DDBJ databases">
        <title>Single-cell genome of chain-forming Candidatus Thiomargarita nelsonii and comparison to other large sulfur-oxidizing bacteria.</title>
        <authorList>
            <person name="Winkel M."/>
            <person name="Salman V."/>
            <person name="Woyke T."/>
            <person name="Schulz-Vogt H."/>
            <person name="Richter M."/>
            <person name="Flood B."/>
            <person name="Bailey J."/>
            <person name="Amann R."/>
            <person name="Mussmann M."/>
        </authorList>
    </citation>
    <scope>NUCLEOTIDE SEQUENCE [LARGE SCALE GENOMIC DNA]</scope>
    <source>
        <strain evidence="7 8">THI036</strain>
    </source>
</reference>
<evidence type="ECO:0000313" key="8">
    <source>
        <dbReference type="Proteomes" id="UP000076962"/>
    </source>
</evidence>
<gene>
    <name evidence="7" type="ORF">THIOM_003934</name>
</gene>
<dbReference type="InterPro" id="IPR039421">
    <property type="entry name" value="Type_1_exporter"/>
</dbReference>
<dbReference type="InterPro" id="IPR036640">
    <property type="entry name" value="ABC1_TM_sf"/>
</dbReference>
<keyword evidence="8" id="KW-1185">Reference proteome</keyword>
<keyword evidence="2 5" id="KW-0812">Transmembrane</keyword>
<dbReference type="Gene3D" id="3.40.50.300">
    <property type="entry name" value="P-loop containing nucleotide triphosphate hydrolases"/>
    <property type="match status" value="1"/>
</dbReference>
<feature type="domain" description="ABC transmembrane type-1" evidence="6">
    <location>
        <begin position="1"/>
        <end position="67"/>
    </location>
</feature>
<keyword evidence="4 5" id="KW-0472">Membrane</keyword>
<dbReference type="GO" id="GO:0005524">
    <property type="term" value="F:ATP binding"/>
    <property type="evidence" value="ECO:0007669"/>
    <property type="project" value="InterPro"/>
</dbReference>
<dbReference type="InterPro" id="IPR011527">
    <property type="entry name" value="ABC1_TM_dom"/>
</dbReference>
<proteinExistence type="predicted"/>
<evidence type="ECO:0000256" key="2">
    <source>
        <dbReference type="ARBA" id="ARBA00022692"/>
    </source>
</evidence>
<evidence type="ECO:0000256" key="1">
    <source>
        <dbReference type="ARBA" id="ARBA00004651"/>
    </source>
</evidence>
<protein>
    <submittedName>
        <fullName evidence="7">ABC superfamily ATP binding cassette transporter, membrane protein</fullName>
    </submittedName>
</protein>
<dbReference type="InterPro" id="IPR003439">
    <property type="entry name" value="ABC_transporter-like_ATP-bd"/>
</dbReference>
<dbReference type="InterPro" id="IPR027417">
    <property type="entry name" value="P-loop_NTPase"/>
</dbReference>
<dbReference type="PROSITE" id="PS50929">
    <property type="entry name" value="ABC_TM1F"/>
    <property type="match status" value="1"/>
</dbReference>
<dbReference type="SUPFAM" id="SSF90123">
    <property type="entry name" value="ABC transporter transmembrane region"/>
    <property type="match status" value="1"/>
</dbReference>
<keyword evidence="3 5" id="KW-1133">Transmembrane helix</keyword>
<feature type="transmembrane region" description="Helical" evidence="5">
    <location>
        <begin position="21"/>
        <end position="48"/>
    </location>
</feature>
<dbReference type="Pfam" id="PF00005">
    <property type="entry name" value="ABC_tran"/>
    <property type="match status" value="1"/>
</dbReference>
<evidence type="ECO:0000256" key="3">
    <source>
        <dbReference type="ARBA" id="ARBA00022989"/>
    </source>
</evidence>
<name>A0A176RX75_9GAMM</name>
<comment type="caution">
    <text evidence="7">The sequence shown here is derived from an EMBL/GenBank/DDBJ whole genome shotgun (WGS) entry which is preliminary data.</text>
</comment>
<dbReference type="EMBL" id="LUTY01002429">
    <property type="protein sequence ID" value="OAD20371.1"/>
    <property type="molecule type" value="Genomic_DNA"/>
</dbReference>
<accession>A0A176RX75</accession>
<evidence type="ECO:0000256" key="5">
    <source>
        <dbReference type="SAM" id="Phobius"/>
    </source>
</evidence>
<dbReference type="PANTHER" id="PTHR24221:SF654">
    <property type="entry name" value="ATP-BINDING CASSETTE SUB-FAMILY B MEMBER 6"/>
    <property type="match status" value="1"/>
</dbReference>
<dbReference type="Gene3D" id="1.20.1560.10">
    <property type="entry name" value="ABC transporter type 1, transmembrane domain"/>
    <property type="match status" value="1"/>
</dbReference>
<dbReference type="GO" id="GO:0034040">
    <property type="term" value="F:ATPase-coupled lipid transmembrane transporter activity"/>
    <property type="evidence" value="ECO:0007669"/>
    <property type="project" value="TreeGrafter"/>
</dbReference>
<dbReference type="GO" id="GO:0005886">
    <property type="term" value="C:plasma membrane"/>
    <property type="evidence" value="ECO:0007669"/>
    <property type="project" value="UniProtKB-SubCell"/>
</dbReference>
<dbReference type="PANTHER" id="PTHR24221">
    <property type="entry name" value="ATP-BINDING CASSETTE SUB-FAMILY B"/>
    <property type="match status" value="1"/>
</dbReference>
<comment type="subcellular location">
    <subcellularLocation>
        <location evidence="1">Cell membrane</location>
        <topology evidence="1">Multi-pass membrane protein</topology>
    </subcellularLocation>
</comment>
<evidence type="ECO:0000256" key="4">
    <source>
        <dbReference type="ARBA" id="ARBA00023136"/>
    </source>
</evidence>
<sequence length="169" mass="18545">MAWIYALYGSAQTTTMTAIKVIILIVGGIAVAAEFMTLGALLSFYVAVGLLNNYINTILSAIPNLITGNESLTTLFNLLQIKDTSPYSGHRQISFKGKITFESVSFQYRDEPILHDLNLTIHPHTTVGIRGPNGVGKSTIIQLILGFYHPQKGQLYADDQPFSELDIVL</sequence>
<organism evidence="7 8">
    <name type="scientific">Candidatus Thiomargarita nelsonii</name>
    <dbReference type="NCBI Taxonomy" id="1003181"/>
    <lineage>
        <taxon>Bacteria</taxon>
        <taxon>Pseudomonadati</taxon>
        <taxon>Pseudomonadota</taxon>
        <taxon>Gammaproteobacteria</taxon>
        <taxon>Thiotrichales</taxon>
        <taxon>Thiotrichaceae</taxon>
        <taxon>Thiomargarita</taxon>
    </lineage>
</organism>
<evidence type="ECO:0000313" key="7">
    <source>
        <dbReference type="EMBL" id="OAD20371.1"/>
    </source>
</evidence>
<dbReference type="Proteomes" id="UP000076962">
    <property type="component" value="Unassembled WGS sequence"/>
</dbReference>
<evidence type="ECO:0000259" key="6">
    <source>
        <dbReference type="PROSITE" id="PS50929"/>
    </source>
</evidence>
<feature type="non-terminal residue" evidence="7">
    <location>
        <position position="169"/>
    </location>
</feature>
<dbReference type="SUPFAM" id="SSF52540">
    <property type="entry name" value="P-loop containing nucleoside triphosphate hydrolases"/>
    <property type="match status" value="1"/>
</dbReference>
<dbReference type="AlphaFoldDB" id="A0A176RX75"/>